<reference evidence="1 2" key="1">
    <citation type="submission" date="2018-10" db="EMBL/GenBank/DDBJ databases">
        <title>Genomic Encyclopedia of Type Strains, Phase IV (KMG-IV): sequencing the most valuable type-strain genomes for metagenomic binning, comparative biology and taxonomic classification.</title>
        <authorList>
            <person name="Goeker M."/>
        </authorList>
    </citation>
    <scope>NUCLEOTIDE SEQUENCE [LARGE SCALE GENOMIC DNA]</scope>
    <source>
        <strain evidence="1 2">DSM 22228</strain>
    </source>
</reference>
<keyword evidence="2" id="KW-1185">Reference proteome</keyword>
<sequence>MHVYQLRSAKAWQQQIAAYQLAPRPVRDICLSLNALSTFMTPVIMTLLHS</sequence>
<dbReference type="EMBL" id="RBWY01000004">
    <property type="protein sequence ID" value="RKS84659.1"/>
    <property type="molecule type" value="Genomic_DNA"/>
</dbReference>
<dbReference type="Proteomes" id="UP000278542">
    <property type="component" value="Unassembled WGS sequence"/>
</dbReference>
<gene>
    <name evidence="1" type="ORF">DES39_1870</name>
</gene>
<protein>
    <submittedName>
        <fullName evidence="1">Uncharacterized protein</fullName>
    </submittedName>
</protein>
<proteinExistence type="predicted"/>
<evidence type="ECO:0000313" key="2">
    <source>
        <dbReference type="Proteomes" id="UP000278542"/>
    </source>
</evidence>
<evidence type="ECO:0000313" key="1">
    <source>
        <dbReference type="EMBL" id="RKS84659.1"/>
    </source>
</evidence>
<name>A0A495RB87_9GAMM</name>
<comment type="caution">
    <text evidence="1">The sequence shown here is derived from an EMBL/GenBank/DDBJ whole genome shotgun (WGS) entry which is preliminary data.</text>
</comment>
<organism evidence="1 2">
    <name type="scientific">Orbus hercynius</name>
    <dbReference type="NCBI Taxonomy" id="593135"/>
    <lineage>
        <taxon>Bacteria</taxon>
        <taxon>Pseudomonadati</taxon>
        <taxon>Pseudomonadota</taxon>
        <taxon>Gammaproteobacteria</taxon>
        <taxon>Orbales</taxon>
        <taxon>Orbaceae</taxon>
        <taxon>Orbus</taxon>
    </lineage>
</organism>
<dbReference type="AlphaFoldDB" id="A0A495RB87"/>
<accession>A0A495RB87</accession>